<comment type="caution">
    <text evidence="3">The sequence shown here is derived from an EMBL/GenBank/DDBJ whole genome shotgun (WGS) entry which is preliminary data.</text>
</comment>
<proteinExistence type="predicted"/>
<reference evidence="3 4" key="1">
    <citation type="submission" date="2023-08" db="EMBL/GenBank/DDBJ databases">
        <title>Implementing the SeqCode for naming new Mesorhizobium species isolated from Vachellia karroo root nodules.</title>
        <authorList>
            <person name="Van Lill M."/>
        </authorList>
    </citation>
    <scope>NUCLEOTIDE SEQUENCE [LARGE SCALE GENOMIC DNA]</scope>
    <source>
        <strain evidence="3 4">VK25D</strain>
    </source>
</reference>
<feature type="domain" description="DUF5801" evidence="2">
    <location>
        <begin position="1070"/>
        <end position="1205"/>
    </location>
</feature>
<keyword evidence="4" id="KW-1185">Reference proteome</keyword>
<dbReference type="Pfam" id="PF19116">
    <property type="entry name" value="DUF5801"/>
    <property type="match status" value="1"/>
</dbReference>
<sequence length="1651" mass="166663">MSLTITGNVIEDENLGLTSLASDTDASDPDDNVTLSTFQSSITTASSLGAELKTLGIYPDTTTNGPNGTTQAIGISEDAIVSTTDQNLQFTTSSGGALNGVDTGFKAIDGSEIFLYSDPSNPDIVLGRELNSTGTVAFALLLQPTSGGATIWVVQYEALTNTKPALGEDANTLDLHNLVYVSGSSSSTQSFNIGTKQPGQNYWLPFTSSDGKSTVLVTGLDSSTANPDTVNTSSVGDGSDSQAVTPGGALRFDFVSTFSGGSTKDKTFLTDGTLKSLAYIEGTGASFDISQVTPTGKSVNVKIIAQNESSTTFGSTQTSISTSTVALGDIQVFSGTTLIADSARTTGNNGITFGGTTSAPDGTVNGLTAGEKIQFTSLNGAQFDQFVVENIMPPGNTPGFDILNVTEIQTLTNTDHTEVGSHIIFEDSVPTAADNPQTAIVDEDALVSAASEAGSYNATATGSVTGLFNAGADTPLTYKMTGTSGLPTLTSDGAAVGYTLSADGLTLTAATATKTVFTLTLNATTGAYSFTLSAPIDQDNTAPTTTFGTENAFGFNVGSLIQATDADGSSVAANANGLTLTIIDDQPTAADNPQTAIVDEDALVSAASEAGSYNATATGSVTGLFNAGADTPLTYKMTGTSGLPTLTSDGAAVGYTLSADGLTLTAATATKTVFTLTLNATTGAYSFTLSAPIDQDNTAPTTTFGAENAFGFNVGSLIQATDADGSSVAANANGLNLTIIDDQPTAADNPQTAIVDEDALVSAASEAGSYNATATGSVTGLFNAGADTPLTYKMTGTSGLPTLTSDGAAVGYTLSADGLTLTAATATKTVFTLTLNATTGAYSFTLSAPIDQDNTAPTTTFGTENAFGFNVGSLIQATDADGSSVAANANGLTLTIIDDQPTAADNPQTAIVDEDALVSAASEAGSYNATATGSVTGLFNAGADTPLTYKMTGTSGLPTLTSDGAAVGYTLSADGLTLTAATATKTVFTLTLNATTGAYSFTLSAPIDQDNTAPTTTFGAENAFGFNVGSLIQATDADGSSVAANANGLNLTIIDDQPTFIANSSSSGSVDEDALSTNKLPDATGTSADANGSVSSLFTTGADKPLSFTLSSITTSLASQNLKSNGTALFYSVSSDHTTLTATRGSGGPTVFTLTLDTSGNWTFALSAPIDQAPGTNDSSQTSIDFSALIQATDADGNTATAPANAWTVAVIDDVPVNFNPEAIVSGDNVKDAAGSSFTGNLVNTDSADGTVDPNSLLTIEQHAGGDGFGALTFTGTDGAKLTGQLGGGSTVNLEANGSDIYLFGFGTGTLTATTDSTGAGLPGGAGGSAIAADEVFTITLNPDAGTYTYNMLQAISNGSNFTFSDFADVPAGDYAWFSLPFNPTTKEPVSPGKSVVFTGLKPGTDTVNPSSIGVGTDKQAVAPGTGIRLDFVDNVHSITSTTALKSLSTLSFLDHYEVNNSGFTLSQVNPTGKTVDIRLDAFNVPTSATTLQTTDTNQQQITEVKIVTEDSQGNITGTLADFTADGSKTFTSGGVSQTVTADFAPTAGSVDSNGVDLTGLKLAPGEFILVSTATGFDRLLATNIGTAYNNKNSFDMGAVSVSTFNVGQPVNMAFNLALQDYDAFNSGLNSNLTEAGTGTLNINLTAPTQV</sequence>
<dbReference type="RefSeq" id="WP_320245115.1">
    <property type="nucleotide sequence ID" value="NZ_JAVIIQ010000001.1"/>
</dbReference>
<evidence type="ECO:0000256" key="1">
    <source>
        <dbReference type="SAM" id="MobiDB-lite"/>
    </source>
</evidence>
<evidence type="ECO:0000313" key="3">
    <source>
        <dbReference type="EMBL" id="MDX8529701.1"/>
    </source>
</evidence>
<evidence type="ECO:0000313" key="4">
    <source>
        <dbReference type="Proteomes" id="UP001285154"/>
    </source>
</evidence>
<gene>
    <name evidence="3" type="ORF">RFM42_01830</name>
</gene>
<dbReference type="Proteomes" id="UP001285154">
    <property type="component" value="Unassembled WGS sequence"/>
</dbReference>
<feature type="region of interest" description="Disordered" evidence="1">
    <location>
        <begin position="1064"/>
        <end position="1087"/>
    </location>
</feature>
<dbReference type="InterPro" id="IPR043824">
    <property type="entry name" value="DUF5801"/>
</dbReference>
<name>A0ABU4ZWB6_9HYPH</name>
<evidence type="ECO:0000259" key="2">
    <source>
        <dbReference type="Pfam" id="PF19116"/>
    </source>
</evidence>
<accession>A0ABU4ZWB6</accession>
<protein>
    <submittedName>
        <fullName evidence="3">DUF5801 repeats-in-toxin domain-containing protein</fullName>
    </submittedName>
</protein>
<dbReference type="EMBL" id="JAVIIQ010000001">
    <property type="protein sequence ID" value="MDX8529701.1"/>
    <property type="molecule type" value="Genomic_DNA"/>
</dbReference>
<organism evidence="3 4">
    <name type="scientific">Mesorhizobium vachelliae</name>
    <dbReference type="NCBI Taxonomy" id="3072309"/>
    <lineage>
        <taxon>Bacteria</taxon>
        <taxon>Pseudomonadati</taxon>
        <taxon>Pseudomonadota</taxon>
        <taxon>Alphaproteobacteria</taxon>
        <taxon>Hyphomicrobiales</taxon>
        <taxon>Phyllobacteriaceae</taxon>
        <taxon>Mesorhizobium</taxon>
    </lineage>
</organism>